<keyword evidence="3" id="KW-1185">Reference proteome</keyword>
<comment type="caution">
    <text evidence="2">The sequence shown here is derived from an EMBL/GenBank/DDBJ whole genome shotgun (WGS) entry which is preliminary data.</text>
</comment>
<accession>A0ABP8E4K9</accession>
<dbReference type="Proteomes" id="UP001501594">
    <property type="component" value="Unassembled WGS sequence"/>
</dbReference>
<dbReference type="Gene3D" id="3.10.180.10">
    <property type="entry name" value="2,3-Dihydroxybiphenyl 1,2-Dioxygenase, domain 1"/>
    <property type="match status" value="1"/>
</dbReference>
<dbReference type="InterPro" id="IPR041581">
    <property type="entry name" value="Glyoxalase_6"/>
</dbReference>
<evidence type="ECO:0000313" key="3">
    <source>
        <dbReference type="Proteomes" id="UP001501594"/>
    </source>
</evidence>
<reference evidence="3" key="1">
    <citation type="journal article" date="2019" name="Int. J. Syst. Evol. Microbiol.">
        <title>The Global Catalogue of Microorganisms (GCM) 10K type strain sequencing project: providing services to taxonomists for standard genome sequencing and annotation.</title>
        <authorList>
            <consortium name="The Broad Institute Genomics Platform"/>
            <consortium name="The Broad Institute Genome Sequencing Center for Infectious Disease"/>
            <person name="Wu L."/>
            <person name="Ma J."/>
        </authorList>
    </citation>
    <scope>NUCLEOTIDE SEQUENCE [LARGE SCALE GENOMIC DNA]</scope>
    <source>
        <strain evidence="3">JCM 17442</strain>
    </source>
</reference>
<dbReference type="PANTHER" id="PTHR35908:SF1">
    <property type="entry name" value="CONSERVED PROTEIN"/>
    <property type="match status" value="1"/>
</dbReference>
<dbReference type="PROSITE" id="PS51819">
    <property type="entry name" value="VOC"/>
    <property type="match status" value="1"/>
</dbReference>
<name>A0ABP8E4K9_9MICO</name>
<feature type="domain" description="VOC" evidence="1">
    <location>
        <begin position="12"/>
        <end position="131"/>
    </location>
</feature>
<dbReference type="RefSeq" id="WP_344796952.1">
    <property type="nucleotide sequence ID" value="NZ_BAABAU010000003.1"/>
</dbReference>
<dbReference type="SUPFAM" id="SSF54593">
    <property type="entry name" value="Glyoxalase/Bleomycin resistance protein/Dihydroxybiphenyl dioxygenase"/>
    <property type="match status" value="1"/>
</dbReference>
<evidence type="ECO:0000313" key="2">
    <source>
        <dbReference type="EMBL" id="GAA4267039.1"/>
    </source>
</evidence>
<organism evidence="2 3">
    <name type="scientific">Frondihabitans peucedani</name>
    <dbReference type="NCBI Taxonomy" id="598626"/>
    <lineage>
        <taxon>Bacteria</taxon>
        <taxon>Bacillati</taxon>
        <taxon>Actinomycetota</taxon>
        <taxon>Actinomycetes</taxon>
        <taxon>Micrococcales</taxon>
        <taxon>Microbacteriaceae</taxon>
        <taxon>Frondihabitans</taxon>
    </lineage>
</organism>
<protein>
    <submittedName>
        <fullName evidence="2">VOC family protein</fullName>
    </submittedName>
</protein>
<evidence type="ECO:0000259" key="1">
    <source>
        <dbReference type="PROSITE" id="PS51819"/>
    </source>
</evidence>
<dbReference type="InterPro" id="IPR029068">
    <property type="entry name" value="Glyas_Bleomycin-R_OHBP_Dase"/>
</dbReference>
<sequence>MTDATPTRPAIRFDLVVLDAPDIRALADFYSALLGWRIADESDDWITLRDPATPGGAGIAFQYAADFVPPTWPDETVPQQLHLDLDVPDLDEAERFALSIGARPTGLPDEPDSTFRVYLDPAGHPFCLCLEEA</sequence>
<dbReference type="Pfam" id="PF18029">
    <property type="entry name" value="Glyoxalase_6"/>
    <property type="match status" value="1"/>
</dbReference>
<gene>
    <name evidence="2" type="ORF">GCM10022256_26510</name>
</gene>
<dbReference type="EMBL" id="BAABAU010000003">
    <property type="protein sequence ID" value="GAA4267039.1"/>
    <property type="molecule type" value="Genomic_DNA"/>
</dbReference>
<dbReference type="PANTHER" id="PTHR35908">
    <property type="entry name" value="HYPOTHETICAL FUSION PROTEIN"/>
    <property type="match status" value="1"/>
</dbReference>
<dbReference type="CDD" id="cd06587">
    <property type="entry name" value="VOC"/>
    <property type="match status" value="1"/>
</dbReference>
<dbReference type="InterPro" id="IPR037523">
    <property type="entry name" value="VOC_core"/>
</dbReference>
<proteinExistence type="predicted"/>